<dbReference type="GO" id="GO:0008081">
    <property type="term" value="F:phosphoric diester hydrolase activity"/>
    <property type="evidence" value="ECO:0007669"/>
    <property type="project" value="InterPro"/>
</dbReference>
<evidence type="ECO:0008006" key="3">
    <source>
        <dbReference type="Google" id="ProtNLM"/>
    </source>
</evidence>
<evidence type="ECO:0000313" key="2">
    <source>
        <dbReference type="Proteomes" id="UP000199470"/>
    </source>
</evidence>
<evidence type="ECO:0000313" key="1">
    <source>
        <dbReference type="EMBL" id="SFM06547.1"/>
    </source>
</evidence>
<dbReference type="Proteomes" id="UP000199470">
    <property type="component" value="Unassembled WGS sequence"/>
</dbReference>
<name>A0A1I4MTZ4_9BURK</name>
<keyword evidence="2" id="KW-1185">Reference proteome</keyword>
<dbReference type="Gene3D" id="3.20.20.190">
    <property type="entry name" value="Phosphatidylinositol (PI) phosphodiesterase"/>
    <property type="match status" value="1"/>
</dbReference>
<dbReference type="AlphaFoldDB" id="A0A1I4MTZ4"/>
<dbReference type="InterPro" id="IPR017946">
    <property type="entry name" value="PLC-like_Pdiesterase_TIM-brl"/>
</dbReference>
<accession>A0A1I4MTZ4</accession>
<reference evidence="1 2" key="1">
    <citation type="submission" date="2016-10" db="EMBL/GenBank/DDBJ databases">
        <authorList>
            <person name="de Groot N.N."/>
        </authorList>
    </citation>
    <scope>NUCLEOTIDE SEQUENCE [LARGE SCALE GENOMIC DNA]</scope>
    <source>
        <strain evidence="1 2">ATCC 43154</strain>
    </source>
</reference>
<gene>
    <name evidence="1" type="ORF">SAMN02982985_02616</name>
</gene>
<sequence length="211" mass="22759">MKIVAHRGCWSAAAQKNSPGAFERALRGGFGIETDLRDAGGEVVISHDMPRGGEMTLDAFLALCARHPGGRPLALNIKADGLQAKVAAALAAHRIDDAFVFDMALPDALGYLAQATPAYTRLSEYESAPAFLAQAAGIWLDAFHGEWYPAQLVADWLARDKPVCIVSPELHRRPHLALWQGLRAAGLQRHAGLSLCTDFPSAAKEYFSEPD</sequence>
<organism evidence="1 2">
    <name type="scientific">Rugamonas rubra</name>
    <dbReference type="NCBI Taxonomy" id="758825"/>
    <lineage>
        <taxon>Bacteria</taxon>
        <taxon>Pseudomonadati</taxon>
        <taxon>Pseudomonadota</taxon>
        <taxon>Betaproteobacteria</taxon>
        <taxon>Burkholderiales</taxon>
        <taxon>Oxalobacteraceae</taxon>
        <taxon>Telluria group</taxon>
        <taxon>Rugamonas</taxon>
    </lineage>
</organism>
<proteinExistence type="predicted"/>
<dbReference type="EMBL" id="FOTW01000011">
    <property type="protein sequence ID" value="SFM06547.1"/>
    <property type="molecule type" value="Genomic_DNA"/>
</dbReference>
<dbReference type="STRING" id="758825.SAMN02982985_02616"/>
<protein>
    <recommendedName>
        <fullName evidence="3">Glycerophosphoryl diester phosphodiesterase</fullName>
    </recommendedName>
</protein>
<dbReference type="OrthoDB" id="9810159at2"/>
<dbReference type="RefSeq" id="WP_093388047.1">
    <property type="nucleotide sequence ID" value="NZ_FOTW01000011.1"/>
</dbReference>
<dbReference type="SUPFAM" id="SSF51695">
    <property type="entry name" value="PLC-like phosphodiesterases"/>
    <property type="match status" value="1"/>
</dbReference>
<dbReference type="GO" id="GO:0006629">
    <property type="term" value="P:lipid metabolic process"/>
    <property type="evidence" value="ECO:0007669"/>
    <property type="project" value="InterPro"/>
</dbReference>